<dbReference type="GO" id="GO:0016020">
    <property type="term" value="C:membrane"/>
    <property type="evidence" value="ECO:0007669"/>
    <property type="project" value="UniProtKB-SubCell"/>
</dbReference>
<dbReference type="Pfam" id="PF05154">
    <property type="entry name" value="TM2"/>
    <property type="match status" value="1"/>
</dbReference>
<dbReference type="OrthoDB" id="2004788at2"/>
<evidence type="ECO:0000256" key="4">
    <source>
        <dbReference type="ARBA" id="ARBA00023136"/>
    </source>
</evidence>
<sequence length="163" mass="17862">MARAKTETAYLLWALCLFGICGLHRFYAGQIVWGVIYLFTFGLFGFGQLIDLVLVPGMVKTRNDQLRRKYLAEWGEDGLAMPVPIGRTLVTAQAIAQPKEDPMLLLLKAAHANGGKLSKAQVALHTGLSTERVEALIQTALHSGYADVINDPESGAVRYVFDV</sequence>
<name>A0A1U7JBL1_9CYAN</name>
<protein>
    <recommendedName>
        <fullName evidence="6">TM2 domain-containing protein</fullName>
    </recommendedName>
</protein>
<dbReference type="EMBL" id="MRCG01000001">
    <property type="protein sequence ID" value="OKH51174.1"/>
    <property type="molecule type" value="Genomic_DNA"/>
</dbReference>
<dbReference type="InterPro" id="IPR007829">
    <property type="entry name" value="TM2"/>
</dbReference>
<evidence type="ECO:0000256" key="2">
    <source>
        <dbReference type="ARBA" id="ARBA00022692"/>
    </source>
</evidence>
<dbReference type="AlphaFoldDB" id="A0A1U7JBL1"/>
<accession>A0A1U7JBL1</accession>
<evidence type="ECO:0000256" key="3">
    <source>
        <dbReference type="ARBA" id="ARBA00022989"/>
    </source>
</evidence>
<keyword evidence="4 5" id="KW-0472">Membrane</keyword>
<feature type="transmembrane region" description="Helical" evidence="5">
    <location>
        <begin position="9"/>
        <end position="28"/>
    </location>
</feature>
<gene>
    <name evidence="7" type="ORF">NIES30_03685</name>
</gene>
<dbReference type="STRING" id="549789.NIES30_03685"/>
<dbReference type="PANTHER" id="PTHR21016">
    <property type="entry name" value="BETA-AMYLOID BINDING PROTEIN-RELATED"/>
    <property type="match status" value="1"/>
</dbReference>
<keyword evidence="2 5" id="KW-0812">Transmembrane</keyword>
<dbReference type="PANTHER" id="PTHR21016:SF25">
    <property type="entry name" value="TM2 DOMAIN-CONTAINING PROTEIN DDB_G0277895-RELATED"/>
    <property type="match status" value="1"/>
</dbReference>
<feature type="domain" description="TM2" evidence="6">
    <location>
        <begin position="8"/>
        <end position="53"/>
    </location>
</feature>
<reference evidence="7 8" key="1">
    <citation type="submission" date="2016-11" db="EMBL/GenBank/DDBJ databases">
        <title>Draft Genome Sequences of Nine Cyanobacterial Strains from Diverse Habitats.</title>
        <authorList>
            <person name="Zhu T."/>
            <person name="Hou S."/>
            <person name="Lu X."/>
            <person name="Hess W.R."/>
        </authorList>
    </citation>
    <scope>NUCLEOTIDE SEQUENCE [LARGE SCALE GENOMIC DNA]</scope>
    <source>
        <strain evidence="7 8">NIES-30</strain>
    </source>
</reference>
<dbReference type="Proteomes" id="UP000185557">
    <property type="component" value="Unassembled WGS sequence"/>
</dbReference>
<proteinExistence type="predicted"/>
<evidence type="ECO:0000256" key="1">
    <source>
        <dbReference type="ARBA" id="ARBA00004141"/>
    </source>
</evidence>
<comment type="caution">
    <text evidence="7">The sequence shown here is derived from an EMBL/GenBank/DDBJ whole genome shotgun (WGS) entry which is preliminary data.</text>
</comment>
<keyword evidence="3 5" id="KW-1133">Transmembrane helix</keyword>
<evidence type="ECO:0000313" key="7">
    <source>
        <dbReference type="EMBL" id="OKH51174.1"/>
    </source>
</evidence>
<evidence type="ECO:0000259" key="6">
    <source>
        <dbReference type="Pfam" id="PF05154"/>
    </source>
</evidence>
<feature type="transmembrane region" description="Helical" evidence="5">
    <location>
        <begin position="34"/>
        <end position="59"/>
    </location>
</feature>
<evidence type="ECO:0000313" key="8">
    <source>
        <dbReference type="Proteomes" id="UP000185557"/>
    </source>
</evidence>
<dbReference type="InterPro" id="IPR050932">
    <property type="entry name" value="TM2D1-3-like"/>
</dbReference>
<keyword evidence="8" id="KW-1185">Reference proteome</keyword>
<evidence type="ECO:0000256" key="5">
    <source>
        <dbReference type="SAM" id="Phobius"/>
    </source>
</evidence>
<comment type="subcellular location">
    <subcellularLocation>
        <location evidence="1">Membrane</location>
        <topology evidence="1">Multi-pass membrane protein</topology>
    </subcellularLocation>
</comment>
<dbReference type="RefSeq" id="WP_073606981.1">
    <property type="nucleotide sequence ID" value="NZ_MRCG01000001.1"/>
</dbReference>
<organism evidence="7 8">
    <name type="scientific">Phormidium tenue NIES-30</name>
    <dbReference type="NCBI Taxonomy" id="549789"/>
    <lineage>
        <taxon>Bacteria</taxon>
        <taxon>Bacillati</taxon>
        <taxon>Cyanobacteriota</taxon>
        <taxon>Cyanophyceae</taxon>
        <taxon>Oscillatoriophycideae</taxon>
        <taxon>Oscillatoriales</taxon>
        <taxon>Oscillatoriaceae</taxon>
        <taxon>Phormidium</taxon>
    </lineage>
</organism>